<gene>
    <name evidence="1" type="ORF">PROFUN_10746</name>
</gene>
<keyword evidence="2" id="KW-1185">Reference proteome</keyword>
<dbReference type="PANTHER" id="PTHR15593:SF3">
    <property type="entry name" value="PROTEIN DDB_G0292252-RELATED"/>
    <property type="match status" value="1"/>
</dbReference>
<proteinExistence type="predicted"/>
<reference evidence="1 2" key="1">
    <citation type="journal article" date="2018" name="Genome Biol. Evol.">
        <title>Multiple Roots of Fruiting Body Formation in Amoebozoa.</title>
        <authorList>
            <person name="Hillmann F."/>
            <person name="Forbes G."/>
            <person name="Novohradska S."/>
            <person name="Ferling I."/>
            <person name="Riege K."/>
            <person name="Groth M."/>
            <person name="Westermann M."/>
            <person name="Marz M."/>
            <person name="Spaller T."/>
            <person name="Winckler T."/>
            <person name="Schaap P."/>
            <person name="Glockner G."/>
        </authorList>
    </citation>
    <scope>NUCLEOTIDE SEQUENCE [LARGE SCALE GENOMIC DNA]</scope>
    <source>
        <strain evidence="1 2">Jena</strain>
    </source>
</reference>
<dbReference type="OrthoDB" id="19891at2759"/>
<organism evidence="1 2">
    <name type="scientific">Planoprotostelium fungivorum</name>
    <dbReference type="NCBI Taxonomy" id="1890364"/>
    <lineage>
        <taxon>Eukaryota</taxon>
        <taxon>Amoebozoa</taxon>
        <taxon>Evosea</taxon>
        <taxon>Variosea</taxon>
        <taxon>Cavosteliida</taxon>
        <taxon>Cavosteliaceae</taxon>
        <taxon>Planoprotostelium</taxon>
    </lineage>
</organism>
<sequence length="910" mass="102180">MSSVISEIGLLQANLLSNYGLDLKNSSGFVWLPARGNSATGLQLKAEPISCHPLTAHPAGTAEQKDGSSSVHSANLEVNSIMGSTETVDRFIDSGGHLSSKRHQTFWQNLNNTTGVSLYVSALFCKLLSMELYMGSKDVPLVEMMKQLTTGQLPPPIQDNSNKSPDDLTKSNVKNSVWTTLYYLGLFHSVDPEYNSVKLFMDNWRHYMAKDATVREFEAVIKLFNMSYTESPEIVNLLLHCSDIPEHISNDPYETHPQQRESKRNVMDCDVEAVAYSMIYVFVLSSLFRLHQNKTIVERLFHLLRKHPNFKAPKRILVMLHIIKNVMILTSRENIAMAIDHIKPFYLWPSPIGDYARELLQCLSLEAKIPGYTLRKQILADYPQISGGSPKEGEDDVYVVLDSSVPLAMVLFEFIRASQPSYTSDTQLQLDLLAHIMTINVEGTEEIQWENLSAANVKTFLTDAMTVQNQIVFVTQKQSEEFCRDGLGDLLKKVSSTTFSDSSLNLRPRPLRHKHLNFHFHSMTPDNRPPTAQQIEPVTKIVKRNGTDVLAKIFSSFAECPEGKTPKPVAKLMIVGGDSLLHNMAGALSYLKMTNTETTRILDNVDLQLFYVPCGYGHTSSYMSRRDPWFARHVCTTTVAVAKVLPTVLSTNLSTEPSSPLTGRTTSSVRDNEWRYSGSMNRAASSSLFSVKSIIRAPRQGESDNKMTPAELLYTELENYVLQAKEEVPIHVYQCECTTTEGVTYNIVFVRSVEIGFKVYQRITEEELAAGMTKDKMTKYLAPVLAVRYSASNVLGVPYREHKIDYQYYHVILANNIPNFSAPLHSSDPTKPWLEKKYKTKPTPKDLEMPCLVAHTSTFEAEARPGTHFQVLIDDVLCGPFVKIKVSPVGKSDNPVTLPVRGFLPLMTFS</sequence>
<name>A0A2P6N7Y7_9EUKA</name>
<comment type="caution">
    <text evidence="1">The sequence shown here is derived from an EMBL/GenBank/DDBJ whole genome shotgun (WGS) entry which is preliminary data.</text>
</comment>
<dbReference type="EMBL" id="MDYQ01000162">
    <property type="protein sequence ID" value="PRP80063.1"/>
    <property type="molecule type" value="Genomic_DNA"/>
</dbReference>
<dbReference type="GO" id="GO:0007186">
    <property type="term" value="P:G protein-coupled receptor signaling pathway"/>
    <property type="evidence" value="ECO:0007669"/>
    <property type="project" value="TreeGrafter"/>
</dbReference>
<evidence type="ECO:0000313" key="2">
    <source>
        <dbReference type="Proteomes" id="UP000241769"/>
    </source>
</evidence>
<accession>A0A2P6N7Y7</accession>
<dbReference type="GO" id="GO:0005944">
    <property type="term" value="C:phosphatidylinositol 3-kinase complex, class IB"/>
    <property type="evidence" value="ECO:0007669"/>
    <property type="project" value="InterPro"/>
</dbReference>
<dbReference type="InParanoid" id="A0A2P6N7Y7"/>
<protein>
    <submittedName>
        <fullName evidence="1">Uncharacterized protein</fullName>
    </submittedName>
</protein>
<dbReference type="PANTHER" id="PTHR15593">
    <property type="entry name" value="PHOSPHATIDYLINOSITOL 3-KINASE REGULATORY SUBUNIT"/>
    <property type="match status" value="1"/>
</dbReference>
<dbReference type="AlphaFoldDB" id="A0A2P6N7Y7"/>
<dbReference type="Proteomes" id="UP000241769">
    <property type="component" value="Unassembled WGS sequence"/>
</dbReference>
<dbReference type="InterPro" id="IPR019522">
    <property type="entry name" value="PIK3R5/6"/>
</dbReference>
<dbReference type="GO" id="GO:0046935">
    <property type="term" value="F:1-phosphatidylinositol-3-kinase regulator activity"/>
    <property type="evidence" value="ECO:0007669"/>
    <property type="project" value="InterPro"/>
</dbReference>
<evidence type="ECO:0000313" key="1">
    <source>
        <dbReference type="EMBL" id="PRP80063.1"/>
    </source>
</evidence>